<proteinExistence type="predicted"/>
<sequence>MHDGHSNGWTLTCIRDSERAETVADAWILHPDYRTPQVPTGTSVAPGPWRHPDGGQIMNGTYRRPLPEHQVEVVTVWYGHALSHWYGPRMPRFTNPMVSAWNPVLAQGLTVDPRSPSPYRDELWCDRWIAEALLYGRKPYGTFALPAEDALRWFARSGGTGLVYHARADGELIRVVAGTAERYAQLFDLDALISDYLEALPAELAEPQAAALDAHRLRSPALHYVLTEGAETHFAQAPLAVRGLTLGYPPHETAARIAAEARPS</sequence>
<evidence type="ECO:0000313" key="2">
    <source>
        <dbReference type="Proteomes" id="UP000199202"/>
    </source>
</evidence>
<dbReference type="Proteomes" id="UP000199202">
    <property type="component" value="Unassembled WGS sequence"/>
</dbReference>
<dbReference type="AlphaFoldDB" id="A0A1G9DK87"/>
<protein>
    <submittedName>
        <fullName evidence="1">Uncharacterized protein</fullName>
    </submittedName>
</protein>
<accession>A0A1G9DK87</accession>
<gene>
    <name evidence="1" type="ORF">SAMN05421869_117167</name>
</gene>
<dbReference type="EMBL" id="FNDJ01000017">
    <property type="protein sequence ID" value="SDK64254.1"/>
    <property type="molecule type" value="Genomic_DNA"/>
</dbReference>
<organism evidence="1 2">
    <name type="scientific">Nonomuraea jiangxiensis</name>
    <dbReference type="NCBI Taxonomy" id="633440"/>
    <lineage>
        <taxon>Bacteria</taxon>
        <taxon>Bacillati</taxon>
        <taxon>Actinomycetota</taxon>
        <taxon>Actinomycetes</taxon>
        <taxon>Streptosporangiales</taxon>
        <taxon>Streptosporangiaceae</taxon>
        <taxon>Nonomuraea</taxon>
    </lineage>
</organism>
<keyword evidence="2" id="KW-1185">Reference proteome</keyword>
<evidence type="ECO:0000313" key="1">
    <source>
        <dbReference type="EMBL" id="SDK64254.1"/>
    </source>
</evidence>
<name>A0A1G9DK87_9ACTN</name>
<reference evidence="1 2" key="1">
    <citation type="submission" date="2016-10" db="EMBL/GenBank/DDBJ databases">
        <authorList>
            <person name="de Groot N.N."/>
        </authorList>
    </citation>
    <scope>NUCLEOTIDE SEQUENCE [LARGE SCALE GENOMIC DNA]</scope>
    <source>
        <strain evidence="1 2">CGMCC 4.6533</strain>
    </source>
</reference>
<dbReference type="STRING" id="633440.SAMN05421869_117167"/>